<comment type="caution">
    <text evidence="1">The sequence shown here is derived from an EMBL/GenBank/DDBJ whole genome shotgun (WGS) entry which is preliminary data.</text>
</comment>
<dbReference type="EMBL" id="CM051397">
    <property type="protein sequence ID" value="KAJ4719825.1"/>
    <property type="molecule type" value="Genomic_DNA"/>
</dbReference>
<feature type="non-terminal residue" evidence="1">
    <location>
        <position position="1"/>
    </location>
</feature>
<evidence type="ECO:0000313" key="1">
    <source>
        <dbReference type="EMBL" id="KAJ4719825.1"/>
    </source>
</evidence>
<reference evidence="1 2" key="1">
    <citation type="journal article" date="2023" name="Science">
        <title>Complex scaffold remodeling in plant triterpene biosynthesis.</title>
        <authorList>
            <person name="De La Pena R."/>
            <person name="Hodgson H."/>
            <person name="Liu J.C."/>
            <person name="Stephenson M.J."/>
            <person name="Martin A.C."/>
            <person name="Owen C."/>
            <person name="Harkess A."/>
            <person name="Leebens-Mack J."/>
            <person name="Jimenez L.E."/>
            <person name="Osbourn A."/>
            <person name="Sattely E.S."/>
        </authorList>
    </citation>
    <scope>NUCLEOTIDE SEQUENCE [LARGE SCALE GENOMIC DNA]</scope>
    <source>
        <strain evidence="2">cv. JPN11</strain>
        <tissue evidence="1">Leaf</tissue>
    </source>
</reference>
<evidence type="ECO:0000313" key="2">
    <source>
        <dbReference type="Proteomes" id="UP001164539"/>
    </source>
</evidence>
<accession>A0ACC1Y8C4</accession>
<organism evidence="1 2">
    <name type="scientific">Melia azedarach</name>
    <name type="common">Chinaberry tree</name>
    <dbReference type="NCBI Taxonomy" id="155640"/>
    <lineage>
        <taxon>Eukaryota</taxon>
        <taxon>Viridiplantae</taxon>
        <taxon>Streptophyta</taxon>
        <taxon>Embryophyta</taxon>
        <taxon>Tracheophyta</taxon>
        <taxon>Spermatophyta</taxon>
        <taxon>Magnoliopsida</taxon>
        <taxon>eudicotyledons</taxon>
        <taxon>Gunneridae</taxon>
        <taxon>Pentapetalae</taxon>
        <taxon>rosids</taxon>
        <taxon>malvids</taxon>
        <taxon>Sapindales</taxon>
        <taxon>Meliaceae</taxon>
        <taxon>Melia</taxon>
    </lineage>
</organism>
<proteinExistence type="predicted"/>
<dbReference type="Proteomes" id="UP001164539">
    <property type="component" value="Chromosome 4"/>
</dbReference>
<protein>
    <submittedName>
        <fullName evidence="1">F-box family protein</fullName>
    </submittedName>
</protein>
<keyword evidence="2" id="KW-1185">Reference proteome</keyword>
<name>A0ACC1Y8C4_MELAZ</name>
<sequence>KPYFITDHSSVLAIKINLSFTNPSRVFNQTWERIEDREFNPSCSTRNTSDVTRLKTEEITADLFSCLPEDILCFIISFLPFKSAVKTSFLSTQWRDLWKKCLIRNGTVEDAVNVISEFLIDFAELYRPRNMWGFQFNICKGDTLLASVSPNNKLHLDFLAGKQERAIEFGWLLEHTRQDISHQPRTFSAFLVKNLYLLSVTYHTSQAISSLVSNFPYLESLTIAKCKGLRSLHILATSRLRNLSILDCLQVKSLRIKASRLHSFRYRGQLPWFWLDHDLLLFDAMLDFRKGPGYSFLRTGDFASILYGIKYARTLTLCRWTFERLIHPFLSTTEYPFCLNLKFYHLEELWWIDYKKDEKYNSDVLISFLKRCPSLETLSVTIESKTNNVPSLDICSAEDTEDIVLNGLNGVKLIGFGNQDEEILLAKKLKEELHVEARIVASSDGKCWRSLVRESELEADKPSFKFVEERRHINWLCPKHPHMSL</sequence>
<gene>
    <name evidence="1" type="ORF">OWV82_007746</name>
</gene>